<evidence type="ECO:0000256" key="1">
    <source>
        <dbReference type="ARBA" id="ARBA00022737"/>
    </source>
</evidence>
<feature type="compositionally biased region" description="Polar residues" evidence="4">
    <location>
        <begin position="424"/>
        <end position="437"/>
    </location>
</feature>
<feature type="compositionally biased region" description="Pro residues" evidence="4">
    <location>
        <begin position="108"/>
        <end position="119"/>
    </location>
</feature>
<dbReference type="PROSITE" id="PS50297">
    <property type="entry name" value="ANK_REP_REGION"/>
    <property type="match status" value="2"/>
</dbReference>
<evidence type="ECO:0000313" key="6">
    <source>
        <dbReference type="Proteomes" id="UP000242519"/>
    </source>
</evidence>
<dbReference type="Gene3D" id="1.25.40.20">
    <property type="entry name" value="Ankyrin repeat-containing domain"/>
    <property type="match status" value="3"/>
</dbReference>
<feature type="compositionally biased region" description="Pro residues" evidence="4">
    <location>
        <begin position="407"/>
        <end position="416"/>
    </location>
</feature>
<dbReference type="SUPFAM" id="SSF48403">
    <property type="entry name" value="Ankyrin repeat"/>
    <property type="match status" value="2"/>
</dbReference>
<dbReference type="Proteomes" id="UP000242519">
    <property type="component" value="Unassembled WGS sequence"/>
</dbReference>
<dbReference type="PROSITE" id="PS50088">
    <property type="entry name" value="ANK_REPEAT"/>
    <property type="match status" value="4"/>
</dbReference>
<gene>
    <name evidence="5" type="ORF">B2J93_2331</name>
</gene>
<dbReference type="OrthoDB" id="194358at2759"/>
<feature type="repeat" description="ANK" evidence="3">
    <location>
        <begin position="922"/>
        <end position="954"/>
    </location>
</feature>
<feature type="region of interest" description="Disordered" evidence="4">
    <location>
        <begin position="98"/>
        <end position="193"/>
    </location>
</feature>
<feature type="region of interest" description="Disordered" evidence="4">
    <location>
        <begin position="375"/>
        <end position="501"/>
    </location>
</feature>
<evidence type="ECO:0000313" key="5">
    <source>
        <dbReference type="EMBL" id="OWP01739.1"/>
    </source>
</evidence>
<feature type="compositionally biased region" description="Low complexity" evidence="4">
    <location>
        <begin position="120"/>
        <end position="135"/>
    </location>
</feature>
<reference evidence="5 6" key="1">
    <citation type="submission" date="2017-04" db="EMBL/GenBank/DDBJ databases">
        <title>Draft genome sequence of Marssonina coronaria NL1: causal agent of apple blotch.</title>
        <authorList>
            <person name="Cheng Q."/>
        </authorList>
    </citation>
    <scope>NUCLEOTIDE SEQUENCE [LARGE SCALE GENOMIC DNA]</scope>
    <source>
        <strain evidence="5 6">NL1</strain>
    </source>
</reference>
<dbReference type="SMART" id="SM00248">
    <property type="entry name" value="ANK"/>
    <property type="match status" value="14"/>
</dbReference>
<proteinExistence type="predicted"/>
<dbReference type="STRING" id="503106.A0A218Z112"/>
<evidence type="ECO:0000256" key="4">
    <source>
        <dbReference type="SAM" id="MobiDB-lite"/>
    </source>
</evidence>
<organism evidence="5 6">
    <name type="scientific">Diplocarpon coronariae</name>
    <dbReference type="NCBI Taxonomy" id="2795749"/>
    <lineage>
        <taxon>Eukaryota</taxon>
        <taxon>Fungi</taxon>
        <taxon>Dikarya</taxon>
        <taxon>Ascomycota</taxon>
        <taxon>Pezizomycotina</taxon>
        <taxon>Leotiomycetes</taxon>
        <taxon>Helotiales</taxon>
        <taxon>Drepanopezizaceae</taxon>
        <taxon>Diplocarpon</taxon>
    </lineage>
</organism>
<dbReference type="Pfam" id="PF12796">
    <property type="entry name" value="Ank_2"/>
    <property type="match status" value="4"/>
</dbReference>
<dbReference type="Pfam" id="PF00023">
    <property type="entry name" value="Ank"/>
    <property type="match status" value="1"/>
</dbReference>
<protein>
    <submittedName>
        <fullName evidence="5">Ankyrin repeat domain containing protein</fullName>
    </submittedName>
</protein>
<dbReference type="PANTHER" id="PTHR24198:SF165">
    <property type="entry name" value="ANKYRIN REPEAT-CONTAINING PROTEIN-RELATED"/>
    <property type="match status" value="1"/>
</dbReference>
<dbReference type="InParanoid" id="A0A218Z112"/>
<sequence>MKSKPANFSLLSATNWGPDLPVAPGWLGTAAGAGSTVLQRCSSAERPMQTEYPEPFPEDVLEVLVLEDEMSTQQGPQGGSLTLTEALSLNCEDSPTLYISDLGRRTPPASPPPRLPLPAVPVHTSIKNRSSSLISSKKEPVHQAAPAPSHRQTQATAPAASPSPPKRSPTKSRGRVPPATQEREPRMASHKPTRAQMHCLGVCHKTTHGIDLVAVHILEHLTTTASPSAAFTQLSHDFLSTCELLYTIETGLKQFTFAPSGSESHVQQLPAELLGELETRFRVTQADFNMLNQMLQKMNAPKRGLGRTFGKMFGDGEGEIRRITQALKRTRESLKMSSFVFQWSLDANGERSPVERGFGYTGLAAALDRLDDRAEKKKGVPTTALHAQHSPPESPSRAVLSHVPAFPTHPPPPAPVNFPLGEVNPQSQQSYAQSHPAQYQVPGRAQPQPQHPWPARTPPTSPEGSIGRAEFHPQPLGLETFPSSSNLDFHPPHGQHTSSTSAAVDSLLLSDKLSASGDEERSMTSHTTPSLFQEDLTAVDLDPNSVVKHPVEPASMPRIYPPLSAEGESPGPRGALISAIRGKNHRLVEQLLQKGVSTAAAPNIHPLKEAIWAHDEESVRLLLLLGADPNEAGRDGVTPLLACVEKSFLAGATTLLKYGANPHMGAGYGEDFESPLAVAVMANMVGVSQLLLQYHGDVNHQTSDGTPLLTAAIKKKTPKKFIELLLAYGAKVNAKSRAGKVALFEALSVGRADLVTLLLEGGADANLPGPKHMLWPAIHHPACLSVLLSHGADHQKAPGIMEQAVGINNIETVRILLKAGVNPNTMKDGTYTPLCSSIRDDRPELLKLLLSNGADPNVPASEYPAFKCVTHNRVHFLPLLLAAGVDLNKPKGILETAVSCNNLEALNWLLDQGVSPNDRSPKGMSPLTTAIRENRMDLVDMLLLRGADPHVRGQDWPIIMAVTNPPILERLLTVIPEPQAFKGIVERAVHANSLESIKLLLVAGVSVEDKTGGVFSPLTTAIREDRREIVKYLLNTAGADVNAPGEHLPIVKALRRFHGEDTQVLLWLLEKGADPNRLYRGWNGIMQAVENGDADVLRLLAKKSGVDLEVRDDLGHTVVEMASSRGWDEAVQILIEGDLGLRMGA</sequence>
<dbReference type="InterPro" id="IPR036770">
    <property type="entry name" value="Ankyrin_rpt-contain_sf"/>
</dbReference>
<keyword evidence="1" id="KW-0677">Repeat</keyword>
<feature type="repeat" description="ANK" evidence="3">
    <location>
        <begin position="738"/>
        <end position="770"/>
    </location>
</feature>
<feature type="repeat" description="ANK" evidence="3">
    <location>
        <begin position="829"/>
        <end position="861"/>
    </location>
</feature>
<comment type="caution">
    <text evidence="5">The sequence shown here is derived from an EMBL/GenBank/DDBJ whole genome shotgun (WGS) entry which is preliminary data.</text>
</comment>
<evidence type="ECO:0000256" key="2">
    <source>
        <dbReference type="ARBA" id="ARBA00023043"/>
    </source>
</evidence>
<dbReference type="AlphaFoldDB" id="A0A218Z112"/>
<feature type="repeat" description="ANK" evidence="3">
    <location>
        <begin position="703"/>
        <end position="737"/>
    </location>
</feature>
<dbReference type="InterPro" id="IPR002110">
    <property type="entry name" value="Ankyrin_rpt"/>
</dbReference>
<accession>A0A218Z112</accession>
<keyword evidence="2 3" id="KW-0040">ANK repeat</keyword>
<dbReference type="EMBL" id="MZNU01000260">
    <property type="protein sequence ID" value="OWP01739.1"/>
    <property type="molecule type" value="Genomic_DNA"/>
</dbReference>
<dbReference type="PANTHER" id="PTHR24198">
    <property type="entry name" value="ANKYRIN REPEAT AND PROTEIN KINASE DOMAIN-CONTAINING PROTEIN"/>
    <property type="match status" value="1"/>
</dbReference>
<keyword evidence="6" id="KW-1185">Reference proteome</keyword>
<evidence type="ECO:0000256" key="3">
    <source>
        <dbReference type="PROSITE-ProRule" id="PRU00023"/>
    </source>
</evidence>
<feature type="compositionally biased region" description="Pro residues" evidence="4">
    <location>
        <begin position="449"/>
        <end position="461"/>
    </location>
</feature>
<name>A0A218Z112_9HELO</name>